<reference evidence="2 3" key="1">
    <citation type="submission" date="2019-06" db="EMBL/GenBank/DDBJ databases">
        <title>Spirosoma utsteinense sp. nov. isolated from Antarctic ice-free soils.</title>
        <authorList>
            <person name="Tahon G."/>
        </authorList>
    </citation>
    <scope>NUCLEOTIDE SEQUENCE [LARGE SCALE GENOMIC DNA]</scope>
    <source>
        <strain evidence="2 3">LMG 31447</strain>
    </source>
</reference>
<keyword evidence="3" id="KW-1185">Reference proteome</keyword>
<evidence type="ECO:0000313" key="3">
    <source>
        <dbReference type="Proteomes" id="UP000700732"/>
    </source>
</evidence>
<dbReference type="Pfam" id="PF03724">
    <property type="entry name" value="META"/>
    <property type="match status" value="1"/>
</dbReference>
<evidence type="ECO:0000259" key="1">
    <source>
        <dbReference type="Pfam" id="PF03724"/>
    </source>
</evidence>
<dbReference type="EMBL" id="VFIA01000003">
    <property type="protein sequence ID" value="MBC3790226.1"/>
    <property type="molecule type" value="Genomic_DNA"/>
</dbReference>
<sequence>MKQAILAAFVILSLAQCNQEKREVAPSVAKLAGTWQLLGPDSTYATTLVFALDTANPPNDIIHFSAAGKAAVNTYNGFLSAAVDGLMIFTSVGSTKIAGPPAAMQFEQLYLASLREVVRFELPTDSQLRLLHGGEKPGILVYKRVQ</sequence>
<dbReference type="InterPro" id="IPR005184">
    <property type="entry name" value="DUF306_Meta_HslJ"/>
</dbReference>
<name>A0ABR6W287_9BACT</name>
<organism evidence="2 3">
    <name type="scientific">Spirosoma utsteinense</name>
    <dbReference type="NCBI Taxonomy" id="2585773"/>
    <lineage>
        <taxon>Bacteria</taxon>
        <taxon>Pseudomonadati</taxon>
        <taxon>Bacteroidota</taxon>
        <taxon>Cytophagia</taxon>
        <taxon>Cytophagales</taxon>
        <taxon>Cytophagaceae</taxon>
        <taxon>Spirosoma</taxon>
    </lineage>
</organism>
<dbReference type="RefSeq" id="WP_186736063.1">
    <property type="nucleotide sequence ID" value="NZ_VFIA01000003.1"/>
</dbReference>
<gene>
    <name evidence="2" type="ORF">FH603_711</name>
</gene>
<comment type="caution">
    <text evidence="2">The sequence shown here is derived from an EMBL/GenBank/DDBJ whole genome shotgun (WGS) entry which is preliminary data.</text>
</comment>
<feature type="domain" description="DUF306" evidence="1">
    <location>
        <begin position="63"/>
        <end position="134"/>
    </location>
</feature>
<dbReference type="Proteomes" id="UP000700732">
    <property type="component" value="Unassembled WGS sequence"/>
</dbReference>
<dbReference type="Gene3D" id="2.40.128.270">
    <property type="match status" value="1"/>
</dbReference>
<accession>A0ABR6W287</accession>
<proteinExistence type="predicted"/>
<protein>
    <recommendedName>
        <fullName evidence="1">DUF306 domain-containing protein</fullName>
    </recommendedName>
</protein>
<evidence type="ECO:0000313" key="2">
    <source>
        <dbReference type="EMBL" id="MBC3790226.1"/>
    </source>
</evidence>
<dbReference type="InterPro" id="IPR038670">
    <property type="entry name" value="HslJ-like_sf"/>
</dbReference>